<evidence type="ECO:0000256" key="1">
    <source>
        <dbReference type="SAM" id="MobiDB-lite"/>
    </source>
</evidence>
<keyword evidence="4" id="KW-1185">Reference proteome</keyword>
<feature type="compositionally biased region" description="Low complexity" evidence="1">
    <location>
        <begin position="656"/>
        <end position="667"/>
    </location>
</feature>
<feature type="compositionally biased region" description="Low complexity" evidence="1">
    <location>
        <begin position="753"/>
        <end position="764"/>
    </location>
</feature>
<dbReference type="STRING" id="1076935.U4LNW5"/>
<organism evidence="3 4">
    <name type="scientific">Pyronema omphalodes (strain CBS 100304)</name>
    <name type="common">Pyronema confluens</name>
    <dbReference type="NCBI Taxonomy" id="1076935"/>
    <lineage>
        <taxon>Eukaryota</taxon>
        <taxon>Fungi</taxon>
        <taxon>Dikarya</taxon>
        <taxon>Ascomycota</taxon>
        <taxon>Pezizomycotina</taxon>
        <taxon>Pezizomycetes</taxon>
        <taxon>Pezizales</taxon>
        <taxon>Pyronemataceae</taxon>
        <taxon>Pyronema</taxon>
    </lineage>
</organism>
<gene>
    <name evidence="3" type="ORF">PCON_09841</name>
</gene>
<dbReference type="InterPro" id="IPR055589">
    <property type="entry name" value="DUF7165"/>
</dbReference>
<evidence type="ECO:0000313" key="4">
    <source>
        <dbReference type="Proteomes" id="UP000018144"/>
    </source>
</evidence>
<feature type="compositionally biased region" description="Polar residues" evidence="1">
    <location>
        <begin position="966"/>
        <end position="976"/>
    </location>
</feature>
<feature type="compositionally biased region" description="Pro residues" evidence="1">
    <location>
        <begin position="920"/>
        <end position="932"/>
    </location>
</feature>
<feature type="compositionally biased region" description="Pro residues" evidence="1">
    <location>
        <begin position="954"/>
        <end position="965"/>
    </location>
</feature>
<dbReference type="InterPro" id="IPR015943">
    <property type="entry name" value="WD40/YVTN_repeat-like_dom_sf"/>
</dbReference>
<dbReference type="Proteomes" id="UP000018144">
    <property type="component" value="Unassembled WGS sequence"/>
</dbReference>
<feature type="compositionally biased region" description="Polar residues" evidence="1">
    <location>
        <begin position="862"/>
        <end position="872"/>
    </location>
</feature>
<feature type="compositionally biased region" description="Low complexity" evidence="1">
    <location>
        <begin position="833"/>
        <end position="848"/>
    </location>
</feature>
<reference evidence="3 4" key="1">
    <citation type="journal article" date="2013" name="PLoS Genet.">
        <title>The genome and development-dependent transcriptomes of Pyronema confluens: a window into fungal evolution.</title>
        <authorList>
            <person name="Traeger S."/>
            <person name="Altegoer F."/>
            <person name="Freitag M."/>
            <person name="Gabaldon T."/>
            <person name="Kempken F."/>
            <person name="Kumar A."/>
            <person name="Marcet-Houben M."/>
            <person name="Poggeler S."/>
            <person name="Stajich J.E."/>
            <person name="Nowrousian M."/>
        </authorList>
    </citation>
    <scope>NUCLEOTIDE SEQUENCE [LARGE SCALE GENOMIC DNA]</scope>
    <source>
        <strain evidence="4">CBS 100304</strain>
        <tissue evidence="3">Vegetative mycelium</tissue>
    </source>
</reference>
<evidence type="ECO:0000313" key="3">
    <source>
        <dbReference type="EMBL" id="CCX31025.1"/>
    </source>
</evidence>
<dbReference type="Pfam" id="PF23749">
    <property type="entry name" value="DUF7165"/>
    <property type="match status" value="1"/>
</dbReference>
<name>U4LNW5_PYROM</name>
<evidence type="ECO:0000259" key="2">
    <source>
        <dbReference type="Pfam" id="PF23749"/>
    </source>
</evidence>
<dbReference type="OrthoDB" id="3925024at2759"/>
<feature type="region of interest" description="Disordered" evidence="1">
    <location>
        <begin position="915"/>
        <end position="984"/>
    </location>
</feature>
<feature type="compositionally biased region" description="Pro residues" evidence="1">
    <location>
        <begin position="686"/>
        <end position="708"/>
    </location>
</feature>
<dbReference type="AlphaFoldDB" id="U4LNW5"/>
<feature type="region of interest" description="Disordered" evidence="1">
    <location>
        <begin position="566"/>
        <end position="896"/>
    </location>
</feature>
<proteinExistence type="predicted"/>
<feature type="compositionally biased region" description="Basic residues" evidence="1">
    <location>
        <begin position="1"/>
        <end position="10"/>
    </location>
</feature>
<dbReference type="EMBL" id="HF935526">
    <property type="protein sequence ID" value="CCX31025.1"/>
    <property type="molecule type" value="Genomic_DNA"/>
</dbReference>
<accession>U4LNW5</accession>
<dbReference type="eggNOG" id="ENOG502QTS5">
    <property type="taxonomic scope" value="Eukaryota"/>
</dbReference>
<dbReference type="OMA" id="DNTIKER"/>
<feature type="domain" description="DUF7165" evidence="2">
    <location>
        <begin position="112"/>
        <end position="545"/>
    </location>
</feature>
<feature type="compositionally biased region" description="Polar residues" evidence="1">
    <location>
        <begin position="596"/>
        <end position="606"/>
    </location>
</feature>
<dbReference type="SUPFAM" id="SSF82171">
    <property type="entry name" value="DPP6 N-terminal domain-like"/>
    <property type="match status" value="1"/>
</dbReference>
<dbReference type="Gene3D" id="2.130.10.10">
    <property type="entry name" value="YVTN repeat-like/Quinoprotein amine dehydrogenase"/>
    <property type="match status" value="1"/>
</dbReference>
<feature type="region of interest" description="Disordered" evidence="1">
    <location>
        <begin position="1"/>
        <end position="26"/>
    </location>
</feature>
<sequence>MPASPIKRKPVASATDGHKGKGRHVPPFERLPREIIQEILYTADPNTFDSLTLLNSQWYQNSRCARLYAHQLARCGMGNFPDVGDDQALLPTLVKIFNEEGRRELFEAVLRPKVTEIQLICSASSSSAAFPRGEAFRFEFSPKGTHLLALLSSRIFVVNLAQPSVKVDRELKISKRPVCAAILDDGSVLAVLSANNNVTLYNLTGPAKIIRSFTLENEPRTIALSPGAEVLGAAFNGGIEVYSLHPSAGPTDRRAVNCDPVDSLAFSPDGTILLGTTLNTKTPTTVIVSAQHFSTDMPVEGLAALWTTQVLFPRSSRDSSHASLLPGEEDEEGATWTFTYDRTYDTFRAVRVDDLRNGHTYFAGPHNEERGIATPPATLPASTKDGSLVAAGFSGGHIWIYGIPGKLDLPADFSDSTSVASTPERSNSSASRSVRRSLAVPQWQLLCDKIRNVFIRGRKVGFVPGLSAVKFVATGGYERLVAVAGGGVDEPQLCVEDYGDEYFAIGGGRVMVYDFFRLPQVPEKTTITIEIGDGIQGQVETLQEELRDIEVEVDLARRRTVALRRNAGARTAPMGPHEASNITIGESPRESRNQESRTFQTPNQLSLPHHIPHRAATQRSPVTSRPPQPPSPEISDEEADEPYIQGAPRSRTALQRAATVARAVPRAGDMNRYARAVGPDGQPYQRPQPVPAPGQQGPPRPGGPPGQPQRPEDRWEPPPPPYTPRSENPAPLPPQLLWSLQGPPRFPEVHGEQGQTAAAAQGQTLGVEARPERSRSTLGNVMRRGGIFHLAVGGSRSAPGSAPVSPHPGVGTSALGLPNLRGSQRRSRRGSDSDMAAASAAVRAVTAAPERGRQGAHVPQPSVGTLQPQLNNAPPIPPIPQELREHYAPNPPTLISVNSAPPTLPALMAPGPLSLMIPYRSPPTRRPSPSPARRPSQRRGASRPTTPHTANPTSPIPQLQPPPIPGSSTRGVSPRNSVIVRRNGSLVVRRPSRAGRSARVNVVQAAAGRRAEGKAKKDKGCVIM</sequence>
<protein>
    <recommendedName>
        <fullName evidence="2">DUF7165 domain-containing protein</fullName>
    </recommendedName>
</protein>